<dbReference type="Gene3D" id="1.25.40.10">
    <property type="entry name" value="Tetratricopeptide repeat domain"/>
    <property type="match status" value="1"/>
</dbReference>
<evidence type="ECO:0000313" key="5">
    <source>
        <dbReference type="Proteomes" id="UP000265703"/>
    </source>
</evidence>
<evidence type="ECO:0000256" key="1">
    <source>
        <dbReference type="ARBA" id="ARBA00022741"/>
    </source>
</evidence>
<dbReference type="InterPro" id="IPR036537">
    <property type="entry name" value="Adaptor_Cbl_N_dom_sf"/>
</dbReference>
<keyword evidence="4" id="KW-0808">Transferase</keyword>
<dbReference type="Pfam" id="PF07714">
    <property type="entry name" value="PK_Tyr_Ser-Thr"/>
    <property type="match status" value="1"/>
</dbReference>
<proteinExistence type="predicted"/>
<accession>A0A397SVT6</accession>
<dbReference type="Pfam" id="PF08238">
    <property type="entry name" value="Sel1"/>
    <property type="match status" value="3"/>
</dbReference>
<reference evidence="4 5" key="1">
    <citation type="submission" date="2018-06" db="EMBL/GenBank/DDBJ databases">
        <title>Comparative genomics reveals the genomic features of Rhizophagus irregularis, R. cerebriforme, R. diaphanum and Gigaspora rosea, and their symbiotic lifestyle signature.</title>
        <authorList>
            <person name="Morin E."/>
            <person name="San Clemente H."/>
            <person name="Chen E.C.H."/>
            <person name="De La Providencia I."/>
            <person name="Hainaut M."/>
            <person name="Kuo A."/>
            <person name="Kohler A."/>
            <person name="Murat C."/>
            <person name="Tang N."/>
            <person name="Roy S."/>
            <person name="Loubradou J."/>
            <person name="Henrissat B."/>
            <person name="Grigoriev I.V."/>
            <person name="Corradi N."/>
            <person name="Roux C."/>
            <person name="Martin F.M."/>
        </authorList>
    </citation>
    <scope>NUCLEOTIDE SEQUENCE [LARGE SCALE GENOMIC DNA]</scope>
    <source>
        <strain evidence="4 5">DAOM 227022</strain>
    </source>
</reference>
<evidence type="ECO:0000259" key="3">
    <source>
        <dbReference type="PROSITE" id="PS50011"/>
    </source>
</evidence>
<keyword evidence="4" id="KW-0418">Kinase</keyword>
<dbReference type="EMBL" id="QKYT01000233">
    <property type="protein sequence ID" value="RIA89089.1"/>
    <property type="molecule type" value="Genomic_DNA"/>
</dbReference>
<dbReference type="InterPro" id="IPR059179">
    <property type="entry name" value="MLKL-like_MCAfunc"/>
</dbReference>
<dbReference type="Gene3D" id="1.20.930.20">
    <property type="entry name" value="Adaptor protein Cbl, N-terminal domain"/>
    <property type="match status" value="1"/>
</dbReference>
<keyword evidence="2" id="KW-0067">ATP-binding</keyword>
<dbReference type="GO" id="GO:0004713">
    <property type="term" value="F:protein tyrosine kinase activity"/>
    <property type="evidence" value="ECO:0007669"/>
    <property type="project" value="InterPro"/>
</dbReference>
<dbReference type="PANTHER" id="PTHR44329">
    <property type="entry name" value="SERINE/THREONINE-PROTEIN KINASE TNNI3K-RELATED"/>
    <property type="match status" value="1"/>
</dbReference>
<evidence type="ECO:0000256" key="2">
    <source>
        <dbReference type="ARBA" id="ARBA00022840"/>
    </source>
</evidence>
<dbReference type="InterPro" id="IPR051681">
    <property type="entry name" value="Ser/Thr_Kinases-Pseudokinases"/>
</dbReference>
<dbReference type="PANTHER" id="PTHR44329:SF298">
    <property type="entry name" value="MIXED LINEAGE KINASE DOMAIN-LIKE PROTEIN"/>
    <property type="match status" value="1"/>
</dbReference>
<dbReference type="Proteomes" id="UP000265703">
    <property type="component" value="Unassembled WGS sequence"/>
</dbReference>
<comment type="caution">
    <text evidence="4">The sequence shown here is derived from an EMBL/GenBank/DDBJ whole genome shotgun (WGS) entry which is preliminary data.</text>
</comment>
<dbReference type="SUPFAM" id="SSF81901">
    <property type="entry name" value="HCP-like"/>
    <property type="match status" value="1"/>
</dbReference>
<name>A0A397SVT6_9GLOM</name>
<dbReference type="SMART" id="SM00671">
    <property type="entry name" value="SEL1"/>
    <property type="match status" value="2"/>
</dbReference>
<dbReference type="InterPro" id="IPR020635">
    <property type="entry name" value="Tyr_kinase_cat_dom"/>
</dbReference>
<keyword evidence="5" id="KW-1185">Reference proteome</keyword>
<dbReference type="PRINTS" id="PR00109">
    <property type="entry name" value="TYRKINASE"/>
</dbReference>
<dbReference type="OrthoDB" id="2314769at2759"/>
<evidence type="ECO:0000313" key="4">
    <source>
        <dbReference type="EMBL" id="RIA89089.1"/>
    </source>
</evidence>
<organism evidence="4 5">
    <name type="scientific">Glomus cerebriforme</name>
    <dbReference type="NCBI Taxonomy" id="658196"/>
    <lineage>
        <taxon>Eukaryota</taxon>
        <taxon>Fungi</taxon>
        <taxon>Fungi incertae sedis</taxon>
        <taxon>Mucoromycota</taxon>
        <taxon>Glomeromycotina</taxon>
        <taxon>Glomeromycetes</taxon>
        <taxon>Glomerales</taxon>
        <taxon>Glomeraceae</taxon>
        <taxon>Glomus</taxon>
    </lineage>
</organism>
<dbReference type="CDD" id="cd21037">
    <property type="entry name" value="MLKL_NTD"/>
    <property type="match status" value="1"/>
</dbReference>
<feature type="domain" description="Protein kinase" evidence="3">
    <location>
        <begin position="244"/>
        <end position="510"/>
    </location>
</feature>
<dbReference type="InterPro" id="IPR011009">
    <property type="entry name" value="Kinase-like_dom_sf"/>
</dbReference>
<dbReference type="InterPro" id="IPR000719">
    <property type="entry name" value="Prot_kinase_dom"/>
</dbReference>
<dbReference type="InterPro" id="IPR008266">
    <property type="entry name" value="Tyr_kinase_AS"/>
</dbReference>
<gene>
    <name evidence="4" type="ORF">C1645_773340</name>
</gene>
<dbReference type="SMART" id="SM00219">
    <property type="entry name" value="TyrKc"/>
    <property type="match status" value="1"/>
</dbReference>
<dbReference type="GO" id="GO:0005524">
    <property type="term" value="F:ATP binding"/>
    <property type="evidence" value="ECO:0007669"/>
    <property type="project" value="UniProtKB-KW"/>
</dbReference>
<sequence length="722" mass="82413">MNNPAPKKKLVKRVNKGFDDALGSIEPTINTAQAICAGVEAAAHVAVPFANFLPLIGEVAKICTEIADIYNSAEHNKRICGVMLDRVQVAETSVKNLKNRREENEDFFSEGNYINLQKLVTVIGKIRKFLAEISQLKGLYKYVQAKNIEKTAIDLNREFDSTIQLLEFALMIDFNARADIDNKKIRTDIEELSEYLQHIEGGLTDTNKNVSEVVVQLNALNNTMNQYINGKQVDEDIFQNELLPYTDFDETEGPTKKVRKFKRIKNGINDFVALQLVADESSKEDDKNNIKNQVTILRKLEECRNIIQFFGLTTSDGNKWYLVTEWAEHGNLREYYKEFGPLDVDLKLLFALDIARGLNFLRAVEIVHRDIRAENILVTDHRVAKIANFSSSRAVTDVTKNHKTTLECVRYCAPEKLGSRSQSKYDTKSEIYSFGILLWEIAEERVPYENHNDIVTITDLVYEKKYREPFSESSPLPKQYQEIAKKAVDPDPAYRPSFTKIFTVLQDLHMQKNKPPPSPRFGASKPRTIRRQDTIDSFELSKDEEEDIMIVPDFAEFNYMTVDEAAKHHKLPEGKRDLELAYKCFDAYAELGDMKAKYFKAYYIQQGYAERDMDKNEKDKLIADLFKEVADSGDEYPEAQLRYGNCLVKGIGVKKSLKEAALYFTKAAENGQVVGMFNAASLYFTGGAGKKDPKLGEKYMKLAAYKQHAQAIEYCKKNKIPL</sequence>
<dbReference type="PROSITE" id="PS50011">
    <property type="entry name" value="PROTEIN_KINASE_DOM"/>
    <property type="match status" value="1"/>
</dbReference>
<dbReference type="AlphaFoldDB" id="A0A397SVT6"/>
<dbReference type="PROSITE" id="PS00109">
    <property type="entry name" value="PROTEIN_KINASE_TYR"/>
    <property type="match status" value="1"/>
</dbReference>
<keyword evidence="1" id="KW-0547">Nucleotide-binding</keyword>
<dbReference type="InterPro" id="IPR006597">
    <property type="entry name" value="Sel1-like"/>
</dbReference>
<protein>
    <submittedName>
        <fullName evidence="4">Kinase-like domain-containing protein</fullName>
    </submittedName>
</protein>
<dbReference type="Gene3D" id="1.10.510.10">
    <property type="entry name" value="Transferase(Phosphotransferase) domain 1"/>
    <property type="match status" value="1"/>
</dbReference>
<dbReference type="GO" id="GO:0007166">
    <property type="term" value="P:cell surface receptor signaling pathway"/>
    <property type="evidence" value="ECO:0007669"/>
    <property type="project" value="InterPro"/>
</dbReference>
<dbReference type="InterPro" id="IPR011990">
    <property type="entry name" value="TPR-like_helical_dom_sf"/>
</dbReference>
<dbReference type="InterPro" id="IPR001245">
    <property type="entry name" value="Ser-Thr/Tyr_kinase_cat_dom"/>
</dbReference>
<dbReference type="GO" id="GO:0097527">
    <property type="term" value="P:necroptotic signaling pathway"/>
    <property type="evidence" value="ECO:0007669"/>
    <property type="project" value="TreeGrafter"/>
</dbReference>
<dbReference type="SUPFAM" id="SSF56112">
    <property type="entry name" value="Protein kinase-like (PK-like)"/>
    <property type="match status" value="1"/>
</dbReference>